<keyword evidence="4" id="KW-1185">Reference proteome</keyword>
<dbReference type="Proteomes" id="UP001597033">
    <property type="component" value="Unassembled WGS sequence"/>
</dbReference>
<comment type="similarity">
    <text evidence="1">Belongs to the AHA1 family.</text>
</comment>
<reference evidence="4" key="1">
    <citation type="journal article" date="2019" name="Int. J. Syst. Evol. Microbiol.">
        <title>The Global Catalogue of Microorganisms (GCM) 10K type strain sequencing project: providing services to taxonomists for standard genome sequencing and annotation.</title>
        <authorList>
            <consortium name="The Broad Institute Genomics Platform"/>
            <consortium name="The Broad Institute Genome Sequencing Center for Infectious Disease"/>
            <person name="Wu L."/>
            <person name="Ma J."/>
        </authorList>
    </citation>
    <scope>NUCLEOTIDE SEQUENCE [LARGE SCALE GENOMIC DNA]</scope>
    <source>
        <strain evidence="4">CCUG 55854</strain>
    </source>
</reference>
<dbReference type="EMBL" id="JBHTKN010000021">
    <property type="protein sequence ID" value="MFD1044077.1"/>
    <property type="molecule type" value="Genomic_DNA"/>
</dbReference>
<evidence type="ECO:0000313" key="3">
    <source>
        <dbReference type="EMBL" id="MFD1044077.1"/>
    </source>
</evidence>
<dbReference type="SUPFAM" id="SSF55961">
    <property type="entry name" value="Bet v1-like"/>
    <property type="match status" value="1"/>
</dbReference>
<evidence type="ECO:0000256" key="1">
    <source>
        <dbReference type="ARBA" id="ARBA00006817"/>
    </source>
</evidence>
<feature type="domain" description="Activator of Hsp90 ATPase homologue 1/2-like C-terminal" evidence="2">
    <location>
        <begin position="15"/>
        <end position="143"/>
    </location>
</feature>
<dbReference type="CDD" id="cd07814">
    <property type="entry name" value="SRPBCC_CalC_Aha1-like"/>
    <property type="match status" value="1"/>
</dbReference>
<dbReference type="RefSeq" id="WP_162378548.1">
    <property type="nucleotide sequence ID" value="NZ_JBHTKN010000021.1"/>
</dbReference>
<dbReference type="InterPro" id="IPR023393">
    <property type="entry name" value="START-like_dom_sf"/>
</dbReference>
<evidence type="ECO:0000313" key="4">
    <source>
        <dbReference type="Proteomes" id="UP001597033"/>
    </source>
</evidence>
<accession>A0ABW3M2G4</accession>
<name>A0ABW3M2G4_9GAMM</name>
<gene>
    <name evidence="3" type="ORF">ACFQ2N_17160</name>
</gene>
<proteinExistence type="inferred from homology"/>
<dbReference type="Pfam" id="PF08327">
    <property type="entry name" value="AHSA1"/>
    <property type="match status" value="1"/>
</dbReference>
<sequence length="152" mass="17080">MPDLNRIRFETTIQAPADVVWHHITSLDSYKQWTSAFAEGSYFQGSWEEGSRIRFLAPSGDGMVSEIAENRRNEFISIRHLGFIADGKEDTTSEAVRAWAPAYENYTLQPIQGGTRLVIDQDVPAEWAEHLGQAWPNALRLLVGLCETRAAS</sequence>
<evidence type="ECO:0000259" key="2">
    <source>
        <dbReference type="Pfam" id="PF08327"/>
    </source>
</evidence>
<comment type="caution">
    <text evidence="3">The sequence shown here is derived from an EMBL/GenBank/DDBJ whole genome shotgun (WGS) entry which is preliminary data.</text>
</comment>
<organism evidence="3 4">
    <name type="scientific">Pseudoxanthomonas kaohsiungensis</name>
    <dbReference type="NCBI Taxonomy" id="283923"/>
    <lineage>
        <taxon>Bacteria</taxon>
        <taxon>Pseudomonadati</taxon>
        <taxon>Pseudomonadota</taxon>
        <taxon>Gammaproteobacteria</taxon>
        <taxon>Lysobacterales</taxon>
        <taxon>Lysobacteraceae</taxon>
        <taxon>Pseudoxanthomonas</taxon>
    </lineage>
</organism>
<protein>
    <submittedName>
        <fullName evidence="3">SRPBCC domain-containing protein</fullName>
    </submittedName>
</protein>
<dbReference type="InterPro" id="IPR013538">
    <property type="entry name" value="ASHA1/2-like_C"/>
</dbReference>
<dbReference type="Gene3D" id="3.30.530.20">
    <property type="match status" value="1"/>
</dbReference>